<protein>
    <submittedName>
        <fullName evidence="3">Tetraspanin</fullName>
    </submittedName>
</protein>
<accession>A0A5S6QAD5</accession>
<dbReference type="AlphaFoldDB" id="A0A5S6QAD5"/>
<organism evidence="2 3">
    <name type="scientific">Trichuris muris</name>
    <name type="common">Mouse whipworm</name>
    <dbReference type="NCBI Taxonomy" id="70415"/>
    <lineage>
        <taxon>Eukaryota</taxon>
        <taxon>Metazoa</taxon>
        <taxon>Ecdysozoa</taxon>
        <taxon>Nematoda</taxon>
        <taxon>Enoplea</taxon>
        <taxon>Dorylaimia</taxon>
        <taxon>Trichinellida</taxon>
        <taxon>Trichuridae</taxon>
        <taxon>Trichuris</taxon>
    </lineage>
</organism>
<keyword evidence="2" id="KW-1185">Reference proteome</keyword>
<keyword evidence="1" id="KW-1133">Transmembrane helix</keyword>
<keyword evidence="1" id="KW-0812">Transmembrane</keyword>
<dbReference type="WBParaSite" id="TMUE_1000004148.1">
    <property type="protein sequence ID" value="TMUE_1000004148.1"/>
    <property type="gene ID" value="WBGene00291259"/>
</dbReference>
<keyword evidence="1" id="KW-0472">Membrane</keyword>
<dbReference type="PROSITE" id="PS51257">
    <property type="entry name" value="PROKAR_LIPOPROTEIN"/>
    <property type="match status" value="1"/>
</dbReference>
<feature type="transmembrane region" description="Helical" evidence="1">
    <location>
        <begin position="67"/>
        <end position="89"/>
    </location>
</feature>
<evidence type="ECO:0000256" key="1">
    <source>
        <dbReference type="SAM" id="Phobius"/>
    </source>
</evidence>
<feature type="transmembrane region" description="Helical" evidence="1">
    <location>
        <begin position="101"/>
        <end position="124"/>
    </location>
</feature>
<evidence type="ECO:0000313" key="2">
    <source>
        <dbReference type="Proteomes" id="UP000046395"/>
    </source>
</evidence>
<name>A0A5S6QAD5_TRIMR</name>
<sequence length="328" mass="36583">MPLKQQPALRIIQLLAIVFSLLLLACNMVSFKVYADSFNTPGMAALKLAKEMGITREATYDTFLHGYAVAPFTSFSVMAYTLFCMLAVASERRRPLCLSTITGVLLGLTCLTLSCILLTTTVGLDGFSERMLDMGTKNYFSRIYEYRNSAMRGYVDWVLQKIGCCKFSDSGRLPYIMYTPEDPYIACIVQNGLSVGVMRMPLACYNVTVESRDGKRGLSFKAPWSDNSTDALDAVCPADGKRTIKDTTSQMPICRGRLSEENSPICGYTFAIIITTTILFTLAVFCFILRKNVVDPGGQRPTKRNTKGKFTWRAKGNLNYWNSKRLAI</sequence>
<reference evidence="3" key="1">
    <citation type="submission" date="2019-12" db="UniProtKB">
        <authorList>
            <consortium name="WormBaseParasite"/>
        </authorList>
    </citation>
    <scope>IDENTIFICATION</scope>
</reference>
<evidence type="ECO:0000313" key="3">
    <source>
        <dbReference type="WBParaSite" id="TMUE_1000004148.1"/>
    </source>
</evidence>
<feature type="transmembrane region" description="Helical" evidence="1">
    <location>
        <begin position="268"/>
        <end position="289"/>
    </location>
</feature>
<dbReference type="Proteomes" id="UP000046395">
    <property type="component" value="Unassembled WGS sequence"/>
</dbReference>
<proteinExistence type="predicted"/>